<dbReference type="InterPro" id="IPR002156">
    <property type="entry name" value="RNaseH_domain"/>
</dbReference>
<dbReference type="PANTHER" id="PTHR33116">
    <property type="entry name" value="REVERSE TRANSCRIPTASE ZINC-BINDING DOMAIN-CONTAINING PROTEIN-RELATED-RELATED"/>
    <property type="match status" value="1"/>
</dbReference>
<evidence type="ECO:0000313" key="2">
    <source>
        <dbReference type="EMBL" id="KAG7570023.1"/>
    </source>
</evidence>
<dbReference type="InterPro" id="IPR000477">
    <property type="entry name" value="RT_dom"/>
</dbReference>
<dbReference type="CDD" id="cd06222">
    <property type="entry name" value="RNase_H_like"/>
    <property type="match status" value="1"/>
</dbReference>
<keyword evidence="3" id="KW-1185">Reference proteome</keyword>
<dbReference type="PROSITE" id="PS50878">
    <property type="entry name" value="RT_POL"/>
    <property type="match status" value="1"/>
</dbReference>
<sequence>MAVKTDMSKAYDRIEWSFVKLVLERMGFHQTWVNWLMQCVTSVSYSYLLNGSAQGVVWPQRGLRQGDPLSPYIFIMCSEVLSGLCIKAQSEKKLTGIKVGKESPRLNHLLFADDTMFFCKSDSQECTTLLNILQRYEMASGQKINTQKSAVTFSSKTNREVKDRVKLQLKIEKEGGLGKYLGLPELFGRKKKDLFSMIVDRIRQRACSWSSKFLSSAGKVVMLKSVLAAMPSYTMSCFQLPNSLYKRIQSALTRFWWDASMDKKKMCWVSWKNLTKSKGEGGLGFRDLQSFNEALLAKLSWRILNKPDCLLARILLGKYCYRTPFLDSKPPSNTSHGWRGICIGKELLKSQLGRLIGNGETTSLWKDPWLSLRTPQRPMGPAPLNSHDLKVSALISPDSCEWDREKIRKILPEWEEEILAIKLSGFGASDTHAWLPAKTGLYTAKSGYYEAVKDKKESVLSQFQEANKDFNWTKEIWNIRTSPKTKFFLWKVMRGALPLGENLRARNINNTARCTFCGEDETALHLFFQCSFAKEVWRQAPFKHSVAVDRITSFRSGLEASKLLICLPPSGVNNGPLLPWIVWSIWLARNQKIFNERTISPVDTIVSAISLAREWQGAQEIKPGKETKRTTCPNQNRDVEETYFCKTDAAWSEDQKVAGFGWILAPSSTGPWIKNSSADLHIASPLMAEAIAILLAINHARSIGVKILTLASDSKQVIEAIKSEQPPKELHGILHDILFLSSNFINVSFNFISRVENHEADHLAKLSLRNLFVCETE</sequence>
<dbReference type="InterPro" id="IPR044730">
    <property type="entry name" value="RNase_H-like_dom_plant"/>
</dbReference>
<protein>
    <submittedName>
        <fullName evidence="2">Ribonuclease H-like superfamily</fullName>
    </submittedName>
</protein>
<evidence type="ECO:0000259" key="1">
    <source>
        <dbReference type="PROSITE" id="PS50878"/>
    </source>
</evidence>
<accession>A0A8T2A934</accession>
<dbReference type="InterPro" id="IPR026960">
    <property type="entry name" value="RVT-Znf"/>
</dbReference>
<evidence type="ECO:0000313" key="3">
    <source>
        <dbReference type="Proteomes" id="UP000694240"/>
    </source>
</evidence>
<dbReference type="EMBL" id="JAEFBK010000009">
    <property type="protein sequence ID" value="KAG7570023.1"/>
    <property type="molecule type" value="Genomic_DNA"/>
</dbReference>
<dbReference type="PANTHER" id="PTHR33116:SF86">
    <property type="entry name" value="REVERSE TRANSCRIPTASE DOMAIN-CONTAINING PROTEIN"/>
    <property type="match status" value="1"/>
</dbReference>
<gene>
    <name evidence="2" type="ORF">ISN45_Aa04g026670</name>
</gene>
<feature type="domain" description="Reverse transcriptase" evidence="1">
    <location>
        <begin position="1"/>
        <end position="185"/>
    </location>
</feature>
<proteinExistence type="predicted"/>
<dbReference type="GO" id="GO:0003676">
    <property type="term" value="F:nucleic acid binding"/>
    <property type="evidence" value="ECO:0007669"/>
    <property type="project" value="InterPro"/>
</dbReference>
<reference evidence="2 3" key="1">
    <citation type="submission" date="2020-12" db="EMBL/GenBank/DDBJ databases">
        <title>Concerted genomic and epigenomic changes stabilize Arabidopsis allopolyploids.</title>
        <authorList>
            <person name="Chen Z."/>
        </authorList>
    </citation>
    <scope>NUCLEOTIDE SEQUENCE [LARGE SCALE GENOMIC DNA]</scope>
    <source>
        <strain evidence="2">Allo738</strain>
        <tissue evidence="2">Leaf</tissue>
    </source>
</reference>
<dbReference type="Proteomes" id="UP000694240">
    <property type="component" value="Chromosome 9"/>
</dbReference>
<name>A0A8T2A934_9BRAS</name>
<dbReference type="Pfam" id="PF00078">
    <property type="entry name" value="RVT_1"/>
    <property type="match status" value="1"/>
</dbReference>
<dbReference type="Pfam" id="PF13966">
    <property type="entry name" value="zf-RVT"/>
    <property type="match status" value="1"/>
</dbReference>
<comment type="caution">
    <text evidence="2">The sequence shown here is derived from an EMBL/GenBank/DDBJ whole genome shotgun (WGS) entry which is preliminary data.</text>
</comment>
<dbReference type="AlphaFoldDB" id="A0A8T2A934"/>
<dbReference type="GO" id="GO:0004523">
    <property type="term" value="F:RNA-DNA hybrid ribonuclease activity"/>
    <property type="evidence" value="ECO:0007669"/>
    <property type="project" value="InterPro"/>
</dbReference>
<organism evidence="2 3">
    <name type="scientific">Arabidopsis thaliana x Arabidopsis arenosa</name>
    <dbReference type="NCBI Taxonomy" id="1240361"/>
    <lineage>
        <taxon>Eukaryota</taxon>
        <taxon>Viridiplantae</taxon>
        <taxon>Streptophyta</taxon>
        <taxon>Embryophyta</taxon>
        <taxon>Tracheophyta</taxon>
        <taxon>Spermatophyta</taxon>
        <taxon>Magnoliopsida</taxon>
        <taxon>eudicotyledons</taxon>
        <taxon>Gunneridae</taxon>
        <taxon>Pentapetalae</taxon>
        <taxon>rosids</taxon>
        <taxon>malvids</taxon>
        <taxon>Brassicales</taxon>
        <taxon>Brassicaceae</taxon>
        <taxon>Camelineae</taxon>
        <taxon>Arabidopsis</taxon>
    </lineage>
</organism>
<dbReference type="Pfam" id="PF13456">
    <property type="entry name" value="RVT_3"/>
    <property type="match status" value="1"/>
</dbReference>